<dbReference type="EMBL" id="CP036498">
    <property type="protein sequence ID" value="QUS39441.1"/>
    <property type="molecule type" value="Genomic_DNA"/>
</dbReference>
<feature type="chain" id="PRO_5045619906" evidence="15">
    <location>
        <begin position="35"/>
        <end position="1201"/>
    </location>
</feature>
<keyword evidence="8" id="KW-0408">Iron</keyword>
<accession>A0ABX8A810</accession>
<proteinExistence type="inferred from homology"/>
<dbReference type="InterPro" id="IPR036942">
    <property type="entry name" value="Beta-barrel_TonB_sf"/>
</dbReference>
<dbReference type="InterPro" id="IPR011250">
    <property type="entry name" value="OMP/PagP_B-barrel"/>
</dbReference>
<comment type="similarity">
    <text evidence="2 13 14">Belongs to the TonB-dependent receptor family.</text>
</comment>
<dbReference type="Gene3D" id="2.40.160.20">
    <property type="match status" value="1"/>
</dbReference>
<dbReference type="InterPro" id="IPR012910">
    <property type="entry name" value="Plug_dom"/>
</dbReference>
<dbReference type="Gene3D" id="3.55.50.30">
    <property type="match status" value="1"/>
</dbReference>
<sequence length="1201" mass="128590">MSVNNNRSASGMLAGCLFATTALVLSGTVVPVHAQQTSATLAQKNFNIGAQSLAVALTQFGRQSGLQVSVSSAAARGRSSPGVSGTLTPDQALSQLLSGTGMQFRFSDSGTVVISANDASSASGAVSAANGEIQLDTIEVSGARVSSSDAPYQTPAPVTHISEQSIERFRGSSPADMFRGTPGVMSGESRNGAGSIDVNIRGMQGFGRVATTVDGAENATSVYQGYQGVSNRTFVDPDLLAGIDIQKGSDAASRGIAGSVAMRTLSADDIIKPGNNWGVRVKGGFGTNSATLVPGAVAGYNMQNIFGGQPIVTASPTGLDRPGFLEPTNGSGSAVVAVREEGYDLLAAYAYRKRGNYFAGSKGETAQPVNTGPRPNYPGYVENAGLANYRPGEEVLNTQMETQSWLTKATLRFDDEKSIQFGYSGFRSEAGDLIASLLPTNSSQAQQNGNTAGAKVDTLTARYQWKPSDNALIDLKANMWMTYLELRNPRRGRSLITPESISLPATHRTGSDAQMWGADATNTSRFSLDSFRALALTYGVSYLSEDTNPTPYASVLDAGFTPRDGERHEAATFTKVAYNPVDWLTLNGGLRYSMSRSHDRAIPANINTINVKPNRTDDGFSPSAGVTIEPVKGAQFYVNYSNALRFPSLAESVSAFSLTANPNVGPERASNWEIGSNLVKDGVMAHGDKAMLKFQYFNWDVKDYIARAFTVLPDGTQGMQIFNIDRAKFAGLELSSRYENNGFTIDAGANYYLDVAYCQRQRSCDSRSLYGDFATNFIPPKYSANVTVSQKLLDDALTIGGRATYIGPRAIAHGQATSQGLGQFISLVDWRPYWLIDTFADYKINQTWTAGIRVENLLDQYYVDPLGLVQQPGPGRTFYATLTGTLGNSDPLPRWHTLSGRSGATAGRTDWTGLYAGGHVGSGAAQLQGITTDLDGSTNGISPAESANQDLRSLLFGGQVGFNYQFANRMVVGLEADWSRSLFKGQQSAFITQGGLAGTGNLEAKMHYDIDWLSTLRARVGYALDNNLLVYATGGVAVAHETQSRDQYRSDVAGSAAPDGNVTNLFAVEQLSMTRTGFTVGFGGEYAINDRWSIKAEYGYVHFPKKSAQFRNARAGTGRAYSSIEQVGATPMPSLPDQYPGDPDVIDYCTNIDPSDYRCQPYDEPIYGNVNHTGASNVVKEREASSSLGAHSLKIGLNYRF</sequence>
<keyword evidence="6 13" id="KW-0812">Transmembrane</keyword>
<dbReference type="Pfam" id="PF07660">
    <property type="entry name" value="STN"/>
    <property type="match status" value="1"/>
</dbReference>
<keyword evidence="7 15" id="KW-0732">Signal</keyword>
<evidence type="ECO:0000256" key="15">
    <source>
        <dbReference type="SAM" id="SignalP"/>
    </source>
</evidence>
<evidence type="ECO:0000256" key="13">
    <source>
        <dbReference type="PROSITE-ProRule" id="PRU01360"/>
    </source>
</evidence>
<evidence type="ECO:0000256" key="6">
    <source>
        <dbReference type="ARBA" id="ARBA00022692"/>
    </source>
</evidence>
<evidence type="ECO:0000256" key="11">
    <source>
        <dbReference type="ARBA" id="ARBA00023170"/>
    </source>
</evidence>
<keyword evidence="10 13" id="KW-0472">Membrane</keyword>
<protein>
    <submittedName>
        <fullName evidence="17">TonB-dependent heme/hemoglobin receptor family protein</fullName>
    </submittedName>
</protein>
<evidence type="ECO:0000256" key="9">
    <source>
        <dbReference type="ARBA" id="ARBA00023077"/>
    </source>
</evidence>
<dbReference type="PANTHER" id="PTHR30069">
    <property type="entry name" value="TONB-DEPENDENT OUTER MEMBRANE RECEPTOR"/>
    <property type="match status" value="1"/>
</dbReference>
<organism evidence="17 18">
    <name type="scientific">Tardiphaga alba</name>
    <dbReference type="NCBI Taxonomy" id="340268"/>
    <lineage>
        <taxon>Bacteria</taxon>
        <taxon>Pseudomonadati</taxon>
        <taxon>Pseudomonadota</taxon>
        <taxon>Alphaproteobacteria</taxon>
        <taxon>Hyphomicrobiales</taxon>
        <taxon>Nitrobacteraceae</taxon>
        <taxon>Tardiphaga</taxon>
    </lineage>
</organism>
<dbReference type="Pfam" id="PF13505">
    <property type="entry name" value="OMP_b-brl"/>
    <property type="match status" value="1"/>
</dbReference>
<keyword evidence="5" id="KW-0406">Ion transport</keyword>
<name>A0ABX8A810_9BRAD</name>
<keyword evidence="18" id="KW-1185">Reference proteome</keyword>
<evidence type="ECO:0000256" key="10">
    <source>
        <dbReference type="ARBA" id="ARBA00023136"/>
    </source>
</evidence>
<dbReference type="Pfam" id="PF07715">
    <property type="entry name" value="Plug"/>
    <property type="match status" value="1"/>
</dbReference>
<dbReference type="Proteomes" id="UP000682843">
    <property type="component" value="Chromosome"/>
</dbReference>
<dbReference type="PROSITE" id="PS52016">
    <property type="entry name" value="TONB_DEPENDENT_REC_3"/>
    <property type="match status" value="1"/>
</dbReference>
<dbReference type="Gene3D" id="2.170.130.10">
    <property type="entry name" value="TonB-dependent receptor, plug domain"/>
    <property type="match status" value="1"/>
</dbReference>
<evidence type="ECO:0000256" key="2">
    <source>
        <dbReference type="ARBA" id="ARBA00009810"/>
    </source>
</evidence>
<dbReference type="RefSeq" id="WP_211912982.1">
    <property type="nucleotide sequence ID" value="NZ_CP036498.1"/>
</dbReference>
<dbReference type="InterPro" id="IPR039426">
    <property type="entry name" value="TonB-dep_rcpt-like"/>
</dbReference>
<evidence type="ECO:0000256" key="14">
    <source>
        <dbReference type="RuleBase" id="RU003357"/>
    </source>
</evidence>
<dbReference type="Pfam" id="PF00593">
    <property type="entry name" value="TonB_dep_Rec_b-barrel"/>
    <property type="match status" value="1"/>
</dbReference>
<evidence type="ECO:0000256" key="12">
    <source>
        <dbReference type="ARBA" id="ARBA00023237"/>
    </source>
</evidence>
<reference evidence="17 18" key="1">
    <citation type="submission" date="2019-02" db="EMBL/GenBank/DDBJ databases">
        <title>Emended description of the genus Rhodopseudomonas and description of Rhodopseudomonas albus sp. nov., a non-phototrophic, heavy-metal-tolerant bacterium isolated from garden soil.</title>
        <authorList>
            <person name="Bao Z."/>
            <person name="Cao W.W."/>
            <person name="Sato Y."/>
            <person name="Nishizawa T."/>
            <person name="Zhao J."/>
            <person name="Guo Y."/>
            <person name="Ohta H."/>
        </authorList>
    </citation>
    <scope>NUCLEOTIDE SEQUENCE [LARGE SCALE GENOMIC DNA]</scope>
    <source>
        <strain evidence="17 18">SK50-23</strain>
    </source>
</reference>
<dbReference type="PANTHER" id="PTHR30069:SF41">
    <property type="entry name" value="HEME_HEMOPEXIN UTILIZATION PROTEIN C"/>
    <property type="match status" value="1"/>
</dbReference>
<evidence type="ECO:0000256" key="8">
    <source>
        <dbReference type="ARBA" id="ARBA00023004"/>
    </source>
</evidence>
<evidence type="ECO:0000259" key="16">
    <source>
        <dbReference type="SMART" id="SM00965"/>
    </source>
</evidence>
<feature type="signal peptide" evidence="15">
    <location>
        <begin position="1"/>
        <end position="34"/>
    </location>
</feature>
<keyword evidence="5" id="KW-0410">Iron transport</keyword>
<evidence type="ECO:0000256" key="4">
    <source>
        <dbReference type="ARBA" id="ARBA00022452"/>
    </source>
</evidence>
<dbReference type="SUPFAM" id="SSF56935">
    <property type="entry name" value="Porins"/>
    <property type="match status" value="1"/>
</dbReference>
<dbReference type="InterPro" id="IPR037066">
    <property type="entry name" value="Plug_dom_sf"/>
</dbReference>
<dbReference type="InterPro" id="IPR000531">
    <property type="entry name" value="Beta-barrel_TonB"/>
</dbReference>
<evidence type="ECO:0000313" key="17">
    <source>
        <dbReference type="EMBL" id="QUS39441.1"/>
    </source>
</evidence>
<keyword evidence="12 13" id="KW-0998">Cell outer membrane</keyword>
<dbReference type="Gene3D" id="2.40.170.20">
    <property type="entry name" value="TonB-dependent receptor, beta-barrel domain"/>
    <property type="match status" value="1"/>
</dbReference>
<evidence type="ECO:0000313" key="18">
    <source>
        <dbReference type="Proteomes" id="UP000682843"/>
    </source>
</evidence>
<keyword evidence="9 14" id="KW-0798">TonB box</keyword>
<evidence type="ECO:0000256" key="5">
    <source>
        <dbReference type="ARBA" id="ARBA00022496"/>
    </source>
</evidence>
<gene>
    <name evidence="17" type="ORF">RPMA_11785</name>
</gene>
<dbReference type="InterPro" id="IPR011662">
    <property type="entry name" value="Secretin/TonB_short_N"/>
</dbReference>
<comment type="subcellular location">
    <subcellularLocation>
        <location evidence="1 13">Cell outer membrane</location>
        <topology evidence="1 13">Multi-pass membrane protein</topology>
    </subcellularLocation>
</comment>
<keyword evidence="4 13" id="KW-1134">Transmembrane beta strand</keyword>
<evidence type="ECO:0000256" key="1">
    <source>
        <dbReference type="ARBA" id="ARBA00004571"/>
    </source>
</evidence>
<evidence type="ECO:0000256" key="3">
    <source>
        <dbReference type="ARBA" id="ARBA00022448"/>
    </source>
</evidence>
<feature type="domain" description="Secretin/TonB short N-terminal" evidence="16">
    <location>
        <begin position="66"/>
        <end position="117"/>
    </location>
</feature>
<keyword evidence="3 13" id="KW-0813">Transport</keyword>
<dbReference type="InterPro" id="IPR027385">
    <property type="entry name" value="Beta-barrel_OMP"/>
</dbReference>
<evidence type="ECO:0000256" key="7">
    <source>
        <dbReference type="ARBA" id="ARBA00022729"/>
    </source>
</evidence>
<dbReference type="SMART" id="SM00965">
    <property type="entry name" value="STN"/>
    <property type="match status" value="1"/>
</dbReference>
<keyword evidence="11 17" id="KW-0675">Receptor</keyword>
<dbReference type="SUPFAM" id="SSF56925">
    <property type="entry name" value="OMPA-like"/>
    <property type="match status" value="1"/>
</dbReference>